<dbReference type="InterPro" id="IPR036638">
    <property type="entry name" value="HLH_DNA-bd_sf"/>
</dbReference>
<comment type="caution">
    <text evidence="3">The sequence shown here is derived from an EMBL/GenBank/DDBJ whole genome shotgun (WGS) entry which is preliminary data.</text>
</comment>
<name>A0A9W7ZYZ8_9FUNG</name>
<accession>A0A9W7ZYZ8</accession>
<protein>
    <recommendedName>
        <fullName evidence="2">BHLH domain-containing protein</fullName>
    </recommendedName>
</protein>
<dbReference type="InterPro" id="IPR011598">
    <property type="entry name" value="bHLH_dom"/>
</dbReference>
<feature type="domain" description="BHLH" evidence="2">
    <location>
        <begin position="554"/>
        <end position="610"/>
    </location>
</feature>
<dbReference type="Gene3D" id="4.10.280.10">
    <property type="entry name" value="Helix-loop-helix DNA-binding domain"/>
    <property type="match status" value="1"/>
</dbReference>
<evidence type="ECO:0000313" key="4">
    <source>
        <dbReference type="Proteomes" id="UP001150569"/>
    </source>
</evidence>
<dbReference type="SMART" id="SM00353">
    <property type="entry name" value="HLH"/>
    <property type="match status" value="1"/>
</dbReference>
<feature type="region of interest" description="Disordered" evidence="1">
    <location>
        <begin position="333"/>
        <end position="414"/>
    </location>
</feature>
<feature type="region of interest" description="Disordered" evidence="1">
    <location>
        <begin position="240"/>
        <end position="261"/>
    </location>
</feature>
<dbReference type="SUPFAM" id="SSF47459">
    <property type="entry name" value="HLH, helix-loop-helix DNA-binding domain"/>
    <property type="match status" value="1"/>
</dbReference>
<dbReference type="Proteomes" id="UP001150569">
    <property type="component" value="Unassembled WGS sequence"/>
</dbReference>
<dbReference type="EMBL" id="JANBPT010000472">
    <property type="protein sequence ID" value="KAJ1919453.1"/>
    <property type="molecule type" value="Genomic_DNA"/>
</dbReference>
<keyword evidence="4" id="KW-1185">Reference proteome</keyword>
<sequence length="641" mass="66918">MTATAAGNSAVSGTDCLTRQASAQLPQTPVTPGHGVGQGHFTSAPCTRASALGLVASTAEPATGVTTPAVVPGLAVHPNMTHFSAETFASMANNPAFLAAGLVSPISPFHASPGFINMMTGAHMTPQSFQAANTAYTAGLPSKLGPWGAFPFLQQGHSSSAGTLNPNALHSMATGGADPVTYDPTALYSSPATDTYGVPLSNLDLDFLTPTKGTGSVAAGTPTPFYPTTFYPTHPGLGKANQSGPAPLGPKLGINPSDTTLGKTARRTVSDGEAYWAGLALQMNAQGSGHGNVTPVRPRVVSYHGASDVSGAMPSTSLLLSAVPARKVAVCHSTPRRKRVRKPDLTQGPEELAGQANSAQRFSRLTSAPLSDPVSPTSAATLKRKRKSLGLDLTRIPSPTTAAPRISTASQGNPHWWRNTIPLSTLTAKGSVNQVGPSTVLRSTGPTSGVENVSTRPATDAQTPASKRAKTVHCNEEAVNSPASTTDRALAQIDQSLEKLESQWAAGATTAVGPSQSKISRTAVAPMVDDDDEPLVMTRDELDSGAAGDDHSVLRNLKHKVAEQKRRDAMKEAFERLKRIVPPGILETEDGRELARPIILSRAVDYMEQLIQEVSTLRNYHRTTTGLAPHYPVLGLGVSEF</sequence>
<dbReference type="OrthoDB" id="5778525at2759"/>
<feature type="compositionally biased region" description="Polar residues" evidence="1">
    <location>
        <begin position="397"/>
        <end position="413"/>
    </location>
</feature>
<gene>
    <name evidence="3" type="ORF">IWQ60_007245</name>
</gene>
<feature type="compositionally biased region" description="Polar residues" evidence="1">
    <location>
        <begin position="355"/>
        <end position="380"/>
    </location>
</feature>
<reference evidence="3" key="1">
    <citation type="submission" date="2022-07" db="EMBL/GenBank/DDBJ databases">
        <title>Phylogenomic reconstructions and comparative analyses of Kickxellomycotina fungi.</title>
        <authorList>
            <person name="Reynolds N.K."/>
            <person name="Stajich J.E."/>
            <person name="Barry K."/>
            <person name="Grigoriev I.V."/>
            <person name="Crous P."/>
            <person name="Smith M.E."/>
        </authorList>
    </citation>
    <scope>NUCLEOTIDE SEQUENCE</scope>
    <source>
        <strain evidence="3">RSA 861</strain>
    </source>
</reference>
<dbReference type="AlphaFoldDB" id="A0A9W7ZYZ8"/>
<feature type="region of interest" description="Disordered" evidence="1">
    <location>
        <begin position="438"/>
        <end position="471"/>
    </location>
</feature>
<evidence type="ECO:0000256" key="1">
    <source>
        <dbReference type="SAM" id="MobiDB-lite"/>
    </source>
</evidence>
<dbReference type="GO" id="GO:0046983">
    <property type="term" value="F:protein dimerization activity"/>
    <property type="evidence" value="ECO:0007669"/>
    <property type="project" value="InterPro"/>
</dbReference>
<feature type="compositionally biased region" description="Polar residues" evidence="1">
    <location>
        <begin position="438"/>
        <end position="465"/>
    </location>
</feature>
<dbReference type="PROSITE" id="PS50888">
    <property type="entry name" value="BHLH"/>
    <property type="match status" value="1"/>
</dbReference>
<dbReference type="Pfam" id="PF00010">
    <property type="entry name" value="HLH"/>
    <property type="match status" value="1"/>
</dbReference>
<evidence type="ECO:0000313" key="3">
    <source>
        <dbReference type="EMBL" id="KAJ1919453.1"/>
    </source>
</evidence>
<organism evidence="3 4">
    <name type="scientific">Tieghemiomyces parasiticus</name>
    <dbReference type="NCBI Taxonomy" id="78921"/>
    <lineage>
        <taxon>Eukaryota</taxon>
        <taxon>Fungi</taxon>
        <taxon>Fungi incertae sedis</taxon>
        <taxon>Zoopagomycota</taxon>
        <taxon>Kickxellomycotina</taxon>
        <taxon>Dimargaritomycetes</taxon>
        <taxon>Dimargaritales</taxon>
        <taxon>Dimargaritaceae</taxon>
        <taxon>Tieghemiomyces</taxon>
    </lineage>
</organism>
<proteinExistence type="predicted"/>
<evidence type="ECO:0000259" key="2">
    <source>
        <dbReference type="PROSITE" id="PS50888"/>
    </source>
</evidence>